<protein>
    <recommendedName>
        <fullName evidence="4">Prepilin-type N-terminal cleavage/methylation domain-containing protein</fullName>
    </recommendedName>
</protein>
<keyword evidence="1" id="KW-0472">Membrane</keyword>
<sequence length="161" mass="16822">MRAQQATRGFTLIELMITLGLLAILLTLGLSSSYWSERSRSREAVSQLGAAYSKARALAVRNPAMVGPGMAAATVCLSGDAIHVHVGLPADCGIDSLWRATLSGGSRTQVFADAATSTDFACIAVDNRARIVAANVDDATCTTASEITVRHGGWNVEASLI</sequence>
<evidence type="ECO:0000313" key="3">
    <source>
        <dbReference type="Proteomes" id="UP000242205"/>
    </source>
</evidence>
<evidence type="ECO:0000256" key="1">
    <source>
        <dbReference type="SAM" id="Phobius"/>
    </source>
</evidence>
<dbReference type="RefSeq" id="WP_102248199.1">
    <property type="nucleotide sequence ID" value="NZ_CP025682.1"/>
</dbReference>
<evidence type="ECO:0008006" key="4">
    <source>
        <dbReference type="Google" id="ProtNLM"/>
    </source>
</evidence>
<organism evidence="2 3">
    <name type="scientific">Pseudazoarcus pumilus</name>
    <dbReference type="NCBI Taxonomy" id="2067960"/>
    <lineage>
        <taxon>Bacteria</taxon>
        <taxon>Pseudomonadati</taxon>
        <taxon>Pseudomonadota</taxon>
        <taxon>Betaproteobacteria</taxon>
        <taxon>Rhodocyclales</taxon>
        <taxon>Zoogloeaceae</taxon>
        <taxon>Pseudazoarcus</taxon>
    </lineage>
</organism>
<dbReference type="PROSITE" id="PS00409">
    <property type="entry name" value="PROKAR_NTER_METHYL"/>
    <property type="match status" value="1"/>
</dbReference>
<dbReference type="InterPro" id="IPR045584">
    <property type="entry name" value="Pilin-like"/>
</dbReference>
<dbReference type="Gene3D" id="3.30.700.10">
    <property type="entry name" value="Glycoprotein, Type 4 Pilin"/>
    <property type="match status" value="1"/>
</dbReference>
<name>A0A2I6SA71_9RHOO</name>
<feature type="transmembrane region" description="Helical" evidence="1">
    <location>
        <begin position="12"/>
        <end position="35"/>
    </location>
</feature>
<dbReference type="InterPro" id="IPR012902">
    <property type="entry name" value="N_methyl_site"/>
</dbReference>
<proteinExistence type="predicted"/>
<dbReference type="EMBL" id="CP025682">
    <property type="protein sequence ID" value="AUN96156.1"/>
    <property type="molecule type" value="Genomic_DNA"/>
</dbReference>
<keyword evidence="1" id="KW-0812">Transmembrane</keyword>
<dbReference type="NCBIfam" id="TIGR02532">
    <property type="entry name" value="IV_pilin_GFxxxE"/>
    <property type="match status" value="1"/>
</dbReference>
<dbReference type="Proteomes" id="UP000242205">
    <property type="component" value="Chromosome"/>
</dbReference>
<keyword evidence="3" id="KW-1185">Reference proteome</keyword>
<evidence type="ECO:0000313" key="2">
    <source>
        <dbReference type="EMBL" id="AUN96156.1"/>
    </source>
</evidence>
<dbReference type="KEGG" id="atw:C0099_15135"/>
<keyword evidence="1" id="KW-1133">Transmembrane helix</keyword>
<dbReference type="SUPFAM" id="SSF54523">
    <property type="entry name" value="Pili subunits"/>
    <property type="match status" value="1"/>
</dbReference>
<dbReference type="Pfam" id="PF07963">
    <property type="entry name" value="N_methyl"/>
    <property type="match status" value="1"/>
</dbReference>
<accession>A0A2I6SA71</accession>
<dbReference type="AlphaFoldDB" id="A0A2I6SA71"/>
<reference evidence="2 3" key="1">
    <citation type="submission" date="2018-01" db="EMBL/GenBank/DDBJ databases">
        <authorList>
            <person name="Fu G.-Y."/>
        </authorList>
    </citation>
    <scope>NUCLEOTIDE SEQUENCE [LARGE SCALE GENOMIC DNA]</scope>
    <source>
        <strain evidence="2 3">SY39</strain>
    </source>
</reference>
<gene>
    <name evidence="2" type="ORF">C0099_15135</name>
</gene>